<dbReference type="GO" id="GO:0005768">
    <property type="term" value="C:endosome"/>
    <property type="evidence" value="ECO:0007669"/>
    <property type="project" value="UniProtKB-ARBA"/>
</dbReference>
<dbReference type="PANTHER" id="PTHR46856">
    <property type="entry name" value="PX DOMAIN-CONTAINING PROTEIN EREL1-RELATED"/>
    <property type="match status" value="1"/>
</dbReference>
<dbReference type="AlphaFoldDB" id="A0A8T3AKC6"/>
<sequence length="803" mass="91021">MSSAAGSGLRRGASMRKKTTPSRTRRHRNPSLRRYQSIRFTVLPLARTSLHVHRHRFRHRHHQRVRHTYRRLDRSTSPSGYISHIGGEEMPRSSPPKHRHDGTSPLPLGMDWSPPPRKWEGRNTIWPHDSRTGWSYCVMIPSWMVETAYGASSDTLLNPIIFYRILVGIQSPEGASSSHDILHRFSDFLKLFSALKRAFPKKDIPQAPPKHALLRINSSRLLLEERRRALEEWIGKLLSDIDLSRSAPIATFLELEAAARSSFEYANELTLEASTLEDAPSNLSRRSSSSASAECSAIALMPQSIASNVANDNTFNKFDAGEISNGIMVVPAMPDKPGDFFNANLPQRKFSNCSGGDSSYRNSSKQMFLQKDIVDSNANQDHDKISCHSRRLSIDSIGSDASSIWANDPSIPGVTSLVWDGSIVLSDGVVIPNTMEAPSNAETQLANDVQILLPVDQQHKLNRVLLTMQRRLSTARTDMDDIIARLNQEMTVKEYLTTKVKDLEVELEDTKQRNKENLQQAILLERERFTQTQWDMDELQRKYLELQSKFKVEHSKHTCLEPENTTASCEKDILNQELSTKQEHIAILERHIEQLEMKSKADVKVLVKEVKFLRKSQEELKEMLNQSTKEKGDLERVLQNKEQRWKLAKSTGKKLLRECEILWHQLQECSISFLSTEEDHFNINPASLSDALELLATSDNRIGLLIAEAQLLAQEDDDANFDLTEMKTLGSSEDVISISDDDPVTGDEGIRRMVISSLLENAKLRKQLNSVFRCALKANMELGKDDGDDVPSQKSILNSFLRR</sequence>
<dbReference type="SMR" id="A0A8T3AKC6"/>
<dbReference type="PANTHER" id="PTHR46856:SF1">
    <property type="entry name" value="PX DOMAIN-CONTAINING PROTEIN EREL1-RELATED"/>
    <property type="match status" value="1"/>
</dbReference>
<dbReference type="GO" id="GO:0015031">
    <property type="term" value="P:protein transport"/>
    <property type="evidence" value="ECO:0007669"/>
    <property type="project" value="InterPro"/>
</dbReference>
<dbReference type="PROSITE" id="PS50195">
    <property type="entry name" value="PX"/>
    <property type="match status" value="1"/>
</dbReference>
<comment type="caution">
    <text evidence="4">The sequence shown here is derived from an EMBL/GenBank/DDBJ whole genome shotgun (WGS) entry which is preliminary data.</text>
</comment>
<feature type="coiled-coil region" evidence="1">
    <location>
        <begin position="493"/>
        <end position="527"/>
    </location>
</feature>
<accession>A0A8T3AKC6</accession>
<dbReference type="GO" id="GO:0016020">
    <property type="term" value="C:membrane"/>
    <property type="evidence" value="ECO:0007669"/>
    <property type="project" value="UniProtKB-ARBA"/>
</dbReference>
<feature type="compositionally biased region" description="Basic residues" evidence="2">
    <location>
        <begin position="54"/>
        <end position="69"/>
    </location>
</feature>
<keyword evidence="5" id="KW-1185">Reference proteome</keyword>
<proteinExistence type="predicted"/>
<evidence type="ECO:0000313" key="4">
    <source>
        <dbReference type="EMBL" id="KAI0496560.1"/>
    </source>
</evidence>
<name>A0A8T3AKC6_DENNO</name>
<dbReference type="Proteomes" id="UP000829196">
    <property type="component" value="Unassembled WGS sequence"/>
</dbReference>
<feature type="region of interest" description="Disordered" evidence="2">
    <location>
        <begin position="54"/>
        <end position="113"/>
    </location>
</feature>
<feature type="compositionally biased region" description="Basic residues" evidence="2">
    <location>
        <begin position="13"/>
        <end position="31"/>
    </location>
</feature>
<dbReference type="Pfam" id="PF00787">
    <property type="entry name" value="PX"/>
    <property type="match status" value="1"/>
</dbReference>
<evidence type="ECO:0000259" key="3">
    <source>
        <dbReference type="PROSITE" id="PS50195"/>
    </source>
</evidence>
<keyword evidence="1" id="KW-0175">Coiled coil</keyword>
<dbReference type="GO" id="GO:0035091">
    <property type="term" value="F:phosphatidylinositol binding"/>
    <property type="evidence" value="ECO:0007669"/>
    <property type="project" value="InterPro"/>
</dbReference>
<feature type="domain" description="PX" evidence="3">
    <location>
        <begin position="141"/>
        <end position="260"/>
    </location>
</feature>
<evidence type="ECO:0000256" key="1">
    <source>
        <dbReference type="SAM" id="Coils"/>
    </source>
</evidence>
<organism evidence="4 5">
    <name type="scientific">Dendrobium nobile</name>
    <name type="common">Orchid</name>
    <dbReference type="NCBI Taxonomy" id="94219"/>
    <lineage>
        <taxon>Eukaryota</taxon>
        <taxon>Viridiplantae</taxon>
        <taxon>Streptophyta</taxon>
        <taxon>Embryophyta</taxon>
        <taxon>Tracheophyta</taxon>
        <taxon>Spermatophyta</taxon>
        <taxon>Magnoliopsida</taxon>
        <taxon>Liliopsida</taxon>
        <taxon>Asparagales</taxon>
        <taxon>Orchidaceae</taxon>
        <taxon>Epidendroideae</taxon>
        <taxon>Malaxideae</taxon>
        <taxon>Dendrobiinae</taxon>
        <taxon>Dendrobium</taxon>
    </lineage>
</organism>
<dbReference type="Gene3D" id="3.30.1520.10">
    <property type="entry name" value="Phox-like domain"/>
    <property type="match status" value="1"/>
</dbReference>
<evidence type="ECO:0000256" key="2">
    <source>
        <dbReference type="SAM" id="MobiDB-lite"/>
    </source>
</evidence>
<gene>
    <name evidence="4" type="ORF">KFK09_022880</name>
</gene>
<protein>
    <recommendedName>
        <fullName evidence="3">PX domain-containing protein</fullName>
    </recommendedName>
</protein>
<dbReference type="SUPFAM" id="SSF64268">
    <property type="entry name" value="PX domain"/>
    <property type="match status" value="1"/>
</dbReference>
<reference evidence="4" key="1">
    <citation type="journal article" date="2022" name="Front. Genet.">
        <title>Chromosome-Scale Assembly of the Dendrobium nobile Genome Provides Insights Into the Molecular Mechanism of the Biosynthesis of the Medicinal Active Ingredient of Dendrobium.</title>
        <authorList>
            <person name="Xu Q."/>
            <person name="Niu S.-C."/>
            <person name="Li K.-L."/>
            <person name="Zheng P.-J."/>
            <person name="Zhang X.-J."/>
            <person name="Jia Y."/>
            <person name="Liu Y."/>
            <person name="Niu Y.-X."/>
            <person name="Yu L.-H."/>
            <person name="Chen D.-F."/>
            <person name="Zhang G.-Q."/>
        </authorList>
    </citation>
    <scope>NUCLEOTIDE SEQUENCE</scope>
    <source>
        <tissue evidence="4">Leaf</tissue>
    </source>
</reference>
<dbReference type="InterPro" id="IPR044588">
    <property type="entry name" value="EREX-like"/>
</dbReference>
<feature type="region of interest" description="Disordered" evidence="2">
    <location>
        <begin position="1"/>
        <end position="35"/>
    </location>
</feature>
<dbReference type="OrthoDB" id="76516at2759"/>
<dbReference type="EMBL" id="JAGYWB010000016">
    <property type="protein sequence ID" value="KAI0496560.1"/>
    <property type="molecule type" value="Genomic_DNA"/>
</dbReference>
<feature type="coiled-coil region" evidence="1">
    <location>
        <begin position="578"/>
        <end position="644"/>
    </location>
</feature>
<dbReference type="InterPro" id="IPR001683">
    <property type="entry name" value="PX_dom"/>
</dbReference>
<dbReference type="SMART" id="SM00312">
    <property type="entry name" value="PX"/>
    <property type="match status" value="1"/>
</dbReference>
<dbReference type="InterPro" id="IPR036871">
    <property type="entry name" value="PX_dom_sf"/>
</dbReference>
<evidence type="ECO:0000313" key="5">
    <source>
        <dbReference type="Proteomes" id="UP000829196"/>
    </source>
</evidence>